<evidence type="ECO:0000259" key="12">
    <source>
        <dbReference type="PROSITE" id="PS52015"/>
    </source>
</evidence>
<proteinExistence type="inferred from homology"/>
<keyword evidence="7" id="KW-0653">Protein transport</keyword>
<feature type="compositionally biased region" description="Polar residues" evidence="10">
    <location>
        <begin position="147"/>
        <end position="162"/>
    </location>
</feature>
<keyword evidence="5" id="KW-0997">Cell inner membrane</keyword>
<evidence type="ECO:0000256" key="4">
    <source>
        <dbReference type="ARBA" id="ARBA00022475"/>
    </source>
</evidence>
<feature type="region of interest" description="Disordered" evidence="10">
    <location>
        <begin position="67"/>
        <end position="185"/>
    </location>
</feature>
<reference evidence="14" key="1">
    <citation type="journal article" date="2013" name="Proc. Natl. Acad. Sci. U.S.A.">
        <title>Improving the coverage of the cyanobacterial phylum using diversity-driven genome sequencing.</title>
        <authorList>
            <person name="Shih P.M."/>
            <person name="Wu D."/>
            <person name="Latifi A."/>
            <person name="Axen S.D."/>
            <person name="Fewer D.P."/>
            <person name="Talla E."/>
            <person name="Calteau A."/>
            <person name="Cai F."/>
            <person name="Tandeau de Marsac N."/>
            <person name="Rippka R."/>
            <person name="Herdman M."/>
            <person name="Sivonen K."/>
            <person name="Coursin T."/>
            <person name="Laurent T."/>
            <person name="Goodwin L."/>
            <person name="Nolan M."/>
            <person name="Davenport K.W."/>
            <person name="Han C.S."/>
            <person name="Rubin E.M."/>
            <person name="Eisen J.A."/>
            <person name="Woyke T."/>
            <person name="Gugger M."/>
            <person name="Kerfeld C.A."/>
        </authorList>
    </citation>
    <scope>NUCLEOTIDE SEQUENCE [LARGE SCALE GENOMIC DNA]</scope>
    <source>
        <strain evidence="14">ATCC 29371 / PCC 7437</strain>
    </source>
</reference>
<evidence type="ECO:0000313" key="14">
    <source>
        <dbReference type="Proteomes" id="UP000010473"/>
    </source>
</evidence>
<comment type="subcellular location">
    <subcellularLocation>
        <location evidence="1">Cell inner membrane</location>
        <topology evidence="1">Single-pass membrane protein</topology>
        <orientation evidence="1">Periplasmic side</orientation>
    </subcellularLocation>
</comment>
<feature type="compositionally biased region" description="Polar residues" evidence="10">
    <location>
        <begin position="82"/>
        <end position="110"/>
    </location>
</feature>
<dbReference type="PROSITE" id="PS52015">
    <property type="entry name" value="TONB_CTD"/>
    <property type="match status" value="1"/>
</dbReference>
<name>K9XN03_STAC7</name>
<dbReference type="HOGENOM" id="CLU_876913_0_0_3"/>
<dbReference type="InterPro" id="IPR051045">
    <property type="entry name" value="TonB-dependent_transducer"/>
</dbReference>
<dbReference type="InterPro" id="IPR037682">
    <property type="entry name" value="TonB_C"/>
</dbReference>
<sequence>MTGKPTSRAYDLIRSDSLWPYLLISLLIHGLAVVGITHLERSHLVSLKPQPITKQQQENTPLEFIVVPPEKPKDKPPETQRRAVNNSVAKGKVTSQLPPSTDQKGNTAIDSSSQSSSKVASSPAETKPPETVKPQPQPVKPTTTPTSKEQPSPQKTEANSDVATRLPPQPKPVPPTPQPTDSGAASLLGQTYQKSFQDDFGSSFFNLQANASEEAPYAQLEAQQDDLAPYFDEIRRRVKRNWQPFSPGQQQYTVLNFAIQRNGQITGLKVVQTSGNEQVDQDALKAVQQSAPFDALPQSFKRDRLEIQFSFNIYIHN</sequence>
<dbReference type="SUPFAM" id="SSF74653">
    <property type="entry name" value="TolA/TonB C-terminal domain"/>
    <property type="match status" value="1"/>
</dbReference>
<evidence type="ECO:0000256" key="8">
    <source>
        <dbReference type="ARBA" id="ARBA00022989"/>
    </source>
</evidence>
<feature type="transmembrane region" description="Helical" evidence="11">
    <location>
        <begin position="18"/>
        <end position="39"/>
    </location>
</feature>
<dbReference type="eggNOG" id="COG0810">
    <property type="taxonomic scope" value="Bacteria"/>
</dbReference>
<organism evidence="13 14">
    <name type="scientific">Stanieria cyanosphaera (strain ATCC 29371 / PCC 7437)</name>
    <dbReference type="NCBI Taxonomy" id="111780"/>
    <lineage>
        <taxon>Bacteria</taxon>
        <taxon>Bacillati</taxon>
        <taxon>Cyanobacteriota</taxon>
        <taxon>Cyanophyceae</taxon>
        <taxon>Pleurocapsales</taxon>
        <taxon>Dermocarpellaceae</taxon>
        <taxon>Stanieria</taxon>
    </lineage>
</organism>
<dbReference type="NCBIfam" id="TIGR01352">
    <property type="entry name" value="tonB_Cterm"/>
    <property type="match status" value="1"/>
</dbReference>
<dbReference type="GO" id="GO:0015031">
    <property type="term" value="P:protein transport"/>
    <property type="evidence" value="ECO:0007669"/>
    <property type="project" value="UniProtKB-KW"/>
</dbReference>
<feature type="compositionally biased region" description="Pro residues" evidence="10">
    <location>
        <begin position="167"/>
        <end position="178"/>
    </location>
</feature>
<dbReference type="PANTHER" id="PTHR33446">
    <property type="entry name" value="PROTEIN TONB-RELATED"/>
    <property type="match status" value="1"/>
</dbReference>
<evidence type="ECO:0000256" key="3">
    <source>
        <dbReference type="ARBA" id="ARBA00022448"/>
    </source>
</evidence>
<dbReference type="STRING" id="111780.Sta7437_0283"/>
<evidence type="ECO:0000256" key="9">
    <source>
        <dbReference type="ARBA" id="ARBA00023136"/>
    </source>
</evidence>
<feature type="compositionally biased region" description="Low complexity" evidence="10">
    <location>
        <begin position="111"/>
        <end position="122"/>
    </location>
</feature>
<evidence type="ECO:0000256" key="7">
    <source>
        <dbReference type="ARBA" id="ARBA00022927"/>
    </source>
</evidence>
<dbReference type="RefSeq" id="WP_015191571.1">
    <property type="nucleotide sequence ID" value="NC_019748.1"/>
</dbReference>
<accession>K9XN03</accession>
<keyword evidence="4" id="KW-1003">Cell membrane</keyword>
<feature type="domain" description="TonB C-terminal" evidence="12">
    <location>
        <begin position="225"/>
        <end position="317"/>
    </location>
</feature>
<keyword evidence="9 11" id="KW-0472">Membrane</keyword>
<protein>
    <submittedName>
        <fullName evidence="13">Outer membrane transport energization protein TonB</fullName>
    </submittedName>
</protein>
<keyword evidence="8 11" id="KW-1133">Transmembrane helix</keyword>
<gene>
    <name evidence="13" type="ordered locus">Sta7437_0283</name>
</gene>
<dbReference type="AlphaFoldDB" id="K9XN03"/>
<dbReference type="OrthoDB" id="505469at2"/>
<evidence type="ECO:0000256" key="2">
    <source>
        <dbReference type="ARBA" id="ARBA00006555"/>
    </source>
</evidence>
<dbReference type="GO" id="GO:0005886">
    <property type="term" value="C:plasma membrane"/>
    <property type="evidence" value="ECO:0007669"/>
    <property type="project" value="UniProtKB-SubCell"/>
</dbReference>
<keyword evidence="3" id="KW-0813">Transport</keyword>
<dbReference type="Gene3D" id="3.30.1150.10">
    <property type="match status" value="1"/>
</dbReference>
<evidence type="ECO:0000313" key="13">
    <source>
        <dbReference type="EMBL" id="AFZ33898.1"/>
    </source>
</evidence>
<keyword evidence="6 11" id="KW-0812">Transmembrane</keyword>
<evidence type="ECO:0000256" key="10">
    <source>
        <dbReference type="SAM" id="MobiDB-lite"/>
    </source>
</evidence>
<dbReference type="PANTHER" id="PTHR33446:SF13">
    <property type="entry name" value="TONB PROTEIN"/>
    <property type="match status" value="1"/>
</dbReference>
<dbReference type="Pfam" id="PF13103">
    <property type="entry name" value="TonB_2"/>
    <property type="match status" value="1"/>
</dbReference>
<keyword evidence="14" id="KW-1185">Reference proteome</keyword>
<dbReference type="InterPro" id="IPR006260">
    <property type="entry name" value="TonB/TolA_C"/>
</dbReference>
<comment type="similarity">
    <text evidence="2">Belongs to the TonB family.</text>
</comment>
<dbReference type="Proteomes" id="UP000010473">
    <property type="component" value="Chromosome"/>
</dbReference>
<dbReference type="GO" id="GO:0055085">
    <property type="term" value="P:transmembrane transport"/>
    <property type="evidence" value="ECO:0007669"/>
    <property type="project" value="InterPro"/>
</dbReference>
<evidence type="ECO:0000256" key="11">
    <source>
        <dbReference type="SAM" id="Phobius"/>
    </source>
</evidence>
<evidence type="ECO:0000256" key="6">
    <source>
        <dbReference type="ARBA" id="ARBA00022692"/>
    </source>
</evidence>
<dbReference type="EMBL" id="CP003653">
    <property type="protein sequence ID" value="AFZ33898.1"/>
    <property type="molecule type" value="Genomic_DNA"/>
</dbReference>
<evidence type="ECO:0000256" key="5">
    <source>
        <dbReference type="ARBA" id="ARBA00022519"/>
    </source>
</evidence>
<dbReference type="KEGG" id="scs:Sta7437_0283"/>
<evidence type="ECO:0000256" key="1">
    <source>
        <dbReference type="ARBA" id="ARBA00004383"/>
    </source>
</evidence>
<feature type="compositionally biased region" description="Basic and acidic residues" evidence="10">
    <location>
        <begin position="70"/>
        <end position="81"/>
    </location>
</feature>